<evidence type="ECO:0000313" key="6">
    <source>
        <dbReference type="Proteomes" id="UP000041601"/>
    </source>
</evidence>
<sequence length="73" mass="8477">MMHCPLCRNAAHTRSSRYLSERTKERYHQCQNINCGHTFVTMETIERSIMTPGNIIPVPPHPDEYQQASLFSN</sequence>
<dbReference type="GeneID" id="31412360"/>
<dbReference type="EMBL" id="CGBR01000028">
    <property type="protein sequence ID" value="CFQ70500.1"/>
    <property type="molecule type" value="Genomic_DNA"/>
</dbReference>
<reference evidence="3 7" key="1">
    <citation type="submission" date="2015-03" db="EMBL/GenBank/DDBJ databases">
        <authorList>
            <person name="Murphy D."/>
        </authorList>
    </citation>
    <scope>NUCLEOTIDE SEQUENCE [LARGE SCALE GENOMIC DNA]</scope>
    <source>
        <strain evidence="3 7">IP26249</strain>
    </source>
</reference>
<dbReference type="Pfam" id="PF04606">
    <property type="entry name" value="Ogr_Delta"/>
    <property type="match status" value="1"/>
</dbReference>
<dbReference type="Proteomes" id="UP000048841">
    <property type="component" value="Unassembled WGS sequence"/>
</dbReference>
<dbReference type="AlphaFoldDB" id="A0A0H5G6Y8"/>
<proteinExistence type="predicted"/>
<evidence type="ECO:0000313" key="4">
    <source>
        <dbReference type="EMBL" id="CNE15870.1"/>
    </source>
</evidence>
<dbReference type="EMBL" id="CP068146">
    <property type="protein sequence ID" value="QQU46595.1"/>
    <property type="molecule type" value="Genomic_DNA"/>
</dbReference>
<feature type="domain" description="Zinc finger Ogr/Delta-type" evidence="2">
    <location>
        <begin position="3"/>
        <end position="49"/>
    </location>
</feature>
<dbReference type="InterPro" id="IPR007684">
    <property type="entry name" value="Znf_Ogr/Delta"/>
</dbReference>
<evidence type="ECO:0000313" key="8">
    <source>
        <dbReference type="Proteomes" id="UP000595309"/>
    </source>
</evidence>
<accession>A0A0H5G6Y8</accession>
<reference evidence="5 8" key="3">
    <citation type="submission" date="2021-01" db="EMBL/GenBank/DDBJ databases">
        <title>FDA dAtabase for Regulatory Grade micrObial Sequences (FDA-ARGOS): Supporting development and validation of Infectious Disease Dx tests.</title>
        <authorList>
            <person name="Blissenbach B."/>
            <person name="Krut O."/>
            <person name="Tallon L."/>
            <person name="Sadzewicz L."/>
            <person name="Zhao X."/>
            <person name="Boylan J."/>
            <person name="Ott S."/>
            <person name="Bowen H."/>
            <person name="Vavikolanu K."/>
            <person name="Mehta A."/>
            <person name="Aluvathingal J."/>
            <person name="Nadendla S."/>
            <person name="Yan Y."/>
            <person name="Sichtig H."/>
        </authorList>
    </citation>
    <scope>NUCLEOTIDE SEQUENCE [LARGE SCALE GENOMIC DNA]</scope>
    <source>
        <strain evidence="5 8">FDAARGOS_1082</strain>
    </source>
</reference>
<dbReference type="RefSeq" id="WP_005163580.1">
    <property type="nucleotide sequence ID" value="NZ_CGBC01000034.1"/>
</dbReference>
<dbReference type="Proteomes" id="UP000595309">
    <property type="component" value="Chromosome"/>
</dbReference>
<name>A0A0H5G6Y8_YEREN</name>
<keyword evidence="6" id="KW-1185">Reference proteome</keyword>
<evidence type="ECO:0000259" key="2">
    <source>
        <dbReference type="Pfam" id="PF04606"/>
    </source>
</evidence>
<dbReference type="NCBIfam" id="NF007241">
    <property type="entry name" value="PRK09678.1"/>
    <property type="match status" value="1"/>
</dbReference>
<dbReference type="GO" id="GO:0003677">
    <property type="term" value="F:DNA binding"/>
    <property type="evidence" value="ECO:0007669"/>
    <property type="project" value="UniProtKB-KW"/>
</dbReference>
<dbReference type="Proteomes" id="UP000041601">
    <property type="component" value="Unassembled WGS sequence"/>
</dbReference>
<dbReference type="EMBL" id="CPXJ01000041">
    <property type="protein sequence ID" value="CNE15870.1"/>
    <property type="molecule type" value="Genomic_DNA"/>
</dbReference>
<reference evidence="4 6" key="2">
    <citation type="submission" date="2015-03" db="EMBL/GenBank/DDBJ databases">
        <authorList>
            <consortium name="Pathogen Informatics"/>
            <person name="Murphy D."/>
        </authorList>
    </citation>
    <scope>NUCLEOTIDE SEQUENCE [LARGE SCALE GENOMIC DNA]</scope>
    <source>
        <strain evidence="4 6">IP05342</strain>
    </source>
</reference>
<evidence type="ECO:0000256" key="1">
    <source>
        <dbReference type="SAM" id="MobiDB-lite"/>
    </source>
</evidence>
<feature type="region of interest" description="Disordered" evidence="1">
    <location>
        <begin position="53"/>
        <end position="73"/>
    </location>
</feature>
<keyword evidence="5" id="KW-0238">DNA-binding</keyword>
<gene>
    <name evidence="3" type="ORF">ERS137941_03308</name>
    <name evidence="4" type="ORF">ERS137959_03126</name>
    <name evidence="5" type="ORF">I6I39_16950</name>
</gene>
<protein>
    <submittedName>
        <fullName evidence="5">DNA-binding transcriptional regulator</fullName>
    </submittedName>
    <submittedName>
        <fullName evidence="3">Prophage p2 ogr protein</fullName>
    </submittedName>
</protein>
<evidence type="ECO:0000313" key="3">
    <source>
        <dbReference type="EMBL" id="CFQ70500.1"/>
    </source>
</evidence>
<organism evidence="3 7">
    <name type="scientific">Yersinia enterocolitica</name>
    <dbReference type="NCBI Taxonomy" id="630"/>
    <lineage>
        <taxon>Bacteria</taxon>
        <taxon>Pseudomonadati</taxon>
        <taxon>Pseudomonadota</taxon>
        <taxon>Gammaproteobacteria</taxon>
        <taxon>Enterobacterales</taxon>
        <taxon>Yersiniaceae</taxon>
        <taxon>Yersinia</taxon>
    </lineage>
</organism>
<evidence type="ECO:0000313" key="7">
    <source>
        <dbReference type="Proteomes" id="UP000048841"/>
    </source>
</evidence>
<evidence type="ECO:0000313" key="5">
    <source>
        <dbReference type="EMBL" id="QQU46595.1"/>
    </source>
</evidence>